<feature type="transmembrane region" description="Helical" evidence="1">
    <location>
        <begin position="12"/>
        <end position="34"/>
    </location>
</feature>
<keyword evidence="1" id="KW-0472">Membrane</keyword>
<accession>E9P9W8</accession>
<sequence length="49" mass="5834">MNNEIIYINVKYDYIALCTYLYVIFYAFIFCPFLNKLLINKCAQANKQA</sequence>
<keyword evidence="1" id="KW-0812">Transmembrane</keyword>
<reference evidence="2" key="1">
    <citation type="journal article" date="1988" name="Gene">
        <title>Potential DNA-binding domains in the RAD18 gene product of Saccharomyces cerevisiae.</title>
        <authorList>
            <person name="Chanet R."/>
            <person name="Magana-Schwencke N."/>
            <person name="Fabre F."/>
        </authorList>
    </citation>
    <scope>NUCLEOTIDE SEQUENCE</scope>
</reference>
<dbReference type="EMBL" id="M36405">
    <property type="protein sequence ID" value="AAA34933.1"/>
    <property type="molecule type" value="Genomic_DNA"/>
</dbReference>
<name>E9P9W8_YEASX</name>
<evidence type="ECO:0000256" key="1">
    <source>
        <dbReference type="SAM" id="Phobius"/>
    </source>
</evidence>
<keyword evidence="1" id="KW-1133">Transmembrane helix</keyword>
<dbReference type="AlphaFoldDB" id="E9P9W8"/>
<organism evidence="2">
    <name type="scientific">Saccharomyces cerevisiae</name>
    <name type="common">Baker's yeast</name>
    <dbReference type="NCBI Taxonomy" id="4932"/>
    <lineage>
        <taxon>Eukaryota</taxon>
        <taxon>Fungi</taxon>
        <taxon>Dikarya</taxon>
        <taxon>Ascomycota</taxon>
        <taxon>Saccharomycotina</taxon>
        <taxon>Saccharomycetes</taxon>
        <taxon>Saccharomycetales</taxon>
        <taxon>Saccharomycetaceae</taxon>
        <taxon>Saccharomyces</taxon>
    </lineage>
</organism>
<evidence type="ECO:0000313" key="2">
    <source>
        <dbReference type="EMBL" id="AAA34933.1"/>
    </source>
</evidence>
<proteinExistence type="predicted"/>
<protein>
    <submittedName>
        <fullName evidence="2">DNA repair protein (RAD18)</fullName>
    </submittedName>
</protein>